<evidence type="ECO:0000256" key="8">
    <source>
        <dbReference type="ARBA" id="ARBA00022898"/>
    </source>
</evidence>
<evidence type="ECO:0000256" key="12">
    <source>
        <dbReference type="PIRNR" id="PIRNR038945"/>
    </source>
</evidence>
<dbReference type="PROSITE" id="PS00165">
    <property type="entry name" value="DEHYDRATASE_SER_THR"/>
    <property type="match status" value="1"/>
</dbReference>
<dbReference type="Pfam" id="PF00291">
    <property type="entry name" value="PALP"/>
    <property type="match status" value="1"/>
</dbReference>
<proteinExistence type="inferred from homology"/>
<evidence type="ECO:0000256" key="7">
    <source>
        <dbReference type="ARBA" id="ARBA00022697"/>
    </source>
</evidence>
<feature type="binding site" evidence="13">
    <location>
        <position position="364"/>
    </location>
    <ligand>
        <name>pyridoxal 5'-phosphate</name>
        <dbReference type="ChEBI" id="CHEBI:597326"/>
    </ligand>
</feature>
<feature type="modified residue" description="N6-(pyridoxal phosphate)lysine" evidence="14">
    <location>
        <position position="103"/>
    </location>
</feature>
<evidence type="ECO:0000256" key="13">
    <source>
        <dbReference type="PIRSR" id="PIRSR038945-1"/>
    </source>
</evidence>
<comment type="pathway">
    <text evidence="2 12">Amino-acid biosynthesis; L-threonine biosynthesis; L-threonine from L-aspartate: step 5/5.</text>
</comment>
<keyword evidence="6 12" id="KW-0028">Amino-acid biosynthesis</keyword>
<evidence type="ECO:0000256" key="15">
    <source>
        <dbReference type="PIRSR" id="PIRSR038945-3"/>
    </source>
</evidence>
<dbReference type="AlphaFoldDB" id="A0A1V0N3N6"/>
<dbReference type="GO" id="GO:0030170">
    <property type="term" value="F:pyridoxal phosphate binding"/>
    <property type="evidence" value="ECO:0007669"/>
    <property type="project" value="InterPro"/>
</dbReference>
<keyword evidence="7 12" id="KW-0791">Threonine biosynthesis</keyword>
<feature type="binding site" evidence="13">
    <location>
        <position position="129"/>
    </location>
    <ligand>
        <name>pyridoxal 5'-phosphate</name>
        <dbReference type="ChEBI" id="CHEBI:597326"/>
    </ligand>
</feature>
<dbReference type="Proteomes" id="UP000192050">
    <property type="component" value="Chromosome"/>
</dbReference>
<keyword evidence="18" id="KW-1185">Reference proteome</keyword>
<dbReference type="STRING" id="74969.FAD_0783"/>
<gene>
    <name evidence="17" type="ORF">FAD_0783</name>
</gene>
<evidence type="ECO:0000256" key="2">
    <source>
        <dbReference type="ARBA" id="ARBA00004979"/>
    </source>
</evidence>
<evidence type="ECO:0000256" key="14">
    <source>
        <dbReference type="PIRSR" id="PIRSR038945-2"/>
    </source>
</evidence>
<sequence length="387" mass="42295">MTHSVLKCPSCNAEYTIDSNIYICGKCGNILDVFHNNMEYSLTNMKGVWKYKNLIHPEIPEKAIITRGEGNTMLYRNARISNYSGVDKIFLKHEGENPTGSFKDRGMTVAVSEAVRLNFNKTLCASTGNTSAAAASYSAFGGIESYVMIPGKNVSANKLFQAIAYGANIVDIEGDFDTAMENVKKAIAKRNDFYILNSLNPWRIEGQKTIIYEIMEKIKPDFITFPAGNLGNTSAFGKALMDLRALGVIDYVPKLVAIQASGASPFYDYINGKEDTIHPVKAETIASAIKIGNPVNYKKAKRAIEFTKGIVEKVTDEQIMEAKREIDRSGIGCEPASAASVAGVKKLKESGIISRGDTVASILTGNILKDVSLVSEHKTLSIQDIFQ</sequence>
<dbReference type="InterPro" id="IPR036052">
    <property type="entry name" value="TrpB-like_PALP_sf"/>
</dbReference>
<dbReference type="CDD" id="cd01563">
    <property type="entry name" value="Thr-synth_1"/>
    <property type="match status" value="1"/>
</dbReference>
<dbReference type="GO" id="GO:0004794">
    <property type="term" value="F:threonine deaminase activity"/>
    <property type="evidence" value="ECO:0007669"/>
    <property type="project" value="TreeGrafter"/>
</dbReference>
<dbReference type="Gene3D" id="3.40.50.1100">
    <property type="match status" value="2"/>
</dbReference>
<evidence type="ECO:0000256" key="11">
    <source>
        <dbReference type="NCBIfam" id="TIGR00260"/>
    </source>
</evidence>
<comment type="catalytic activity">
    <reaction evidence="10 12">
        <text>O-phospho-L-homoserine + H2O = L-threonine + phosphate</text>
        <dbReference type="Rhea" id="RHEA:10840"/>
        <dbReference type="ChEBI" id="CHEBI:15377"/>
        <dbReference type="ChEBI" id="CHEBI:43474"/>
        <dbReference type="ChEBI" id="CHEBI:57590"/>
        <dbReference type="ChEBI" id="CHEBI:57926"/>
        <dbReference type="EC" id="4.2.3.1"/>
    </reaction>
</comment>
<reference evidence="17 18" key="1">
    <citation type="submission" date="2011-10" db="EMBL/GenBank/DDBJ databases">
        <title>Metabolic and evolutionary patterns in the extreme acidophile Ferroplasma acidiphilum.</title>
        <authorList>
            <person name="Golyshina O.V."/>
            <person name="Kozyavkin S.A."/>
            <person name="Tatusov R.L."/>
            <person name="Slesarev A.I."/>
            <person name="Golyshin P.N."/>
        </authorList>
    </citation>
    <scope>NUCLEOTIDE SEQUENCE [LARGE SCALE GENOMIC DNA]</scope>
    <source>
        <strain evidence="18">Y</strain>
    </source>
</reference>
<feature type="domain" description="Tryptophan synthase beta chain-like PALP" evidence="16">
    <location>
        <begin position="65"/>
        <end position="365"/>
    </location>
</feature>
<dbReference type="EMBL" id="CP015363">
    <property type="protein sequence ID" value="ARD84686.1"/>
    <property type="molecule type" value="Genomic_DNA"/>
</dbReference>
<dbReference type="InterPro" id="IPR001926">
    <property type="entry name" value="TrpB-like_PALP"/>
</dbReference>
<evidence type="ECO:0000256" key="9">
    <source>
        <dbReference type="ARBA" id="ARBA00023239"/>
    </source>
</evidence>
<keyword evidence="8 12" id="KW-0663">Pyridoxal phosphate</keyword>
<dbReference type="OrthoDB" id="6371at2157"/>
<evidence type="ECO:0000256" key="10">
    <source>
        <dbReference type="ARBA" id="ARBA00049144"/>
    </source>
</evidence>
<organism evidence="17 18">
    <name type="scientific">Ferroplasma acidiphilum</name>
    <dbReference type="NCBI Taxonomy" id="74969"/>
    <lineage>
        <taxon>Archaea</taxon>
        <taxon>Methanobacteriati</taxon>
        <taxon>Thermoplasmatota</taxon>
        <taxon>Thermoplasmata</taxon>
        <taxon>Thermoplasmatales</taxon>
        <taxon>Ferroplasmaceae</taxon>
        <taxon>Ferroplasma</taxon>
    </lineage>
</organism>
<dbReference type="GO" id="GO:0006565">
    <property type="term" value="P:L-serine catabolic process"/>
    <property type="evidence" value="ECO:0007669"/>
    <property type="project" value="TreeGrafter"/>
</dbReference>
<dbReference type="GO" id="GO:0009088">
    <property type="term" value="P:threonine biosynthetic process"/>
    <property type="evidence" value="ECO:0007669"/>
    <property type="project" value="UniProtKB-UniRule"/>
</dbReference>
<dbReference type="InterPro" id="IPR004450">
    <property type="entry name" value="Thr_synthase-like"/>
</dbReference>
<dbReference type="NCBIfam" id="TIGR00260">
    <property type="entry name" value="thrC"/>
    <property type="match status" value="1"/>
</dbReference>
<comment type="cofactor">
    <cofactor evidence="1 12 13">
        <name>pyridoxal 5'-phosphate</name>
        <dbReference type="ChEBI" id="CHEBI:597326"/>
    </cofactor>
</comment>
<dbReference type="SUPFAM" id="SSF53686">
    <property type="entry name" value="Tryptophan synthase beta subunit-like PLP-dependent enzymes"/>
    <property type="match status" value="1"/>
</dbReference>
<dbReference type="GO" id="GO:0009097">
    <property type="term" value="P:isoleucine biosynthetic process"/>
    <property type="evidence" value="ECO:0007669"/>
    <property type="project" value="TreeGrafter"/>
</dbReference>
<evidence type="ECO:0000256" key="4">
    <source>
        <dbReference type="ARBA" id="ARBA00013028"/>
    </source>
</evidence>
<dbReference type="UniPathway" id="UPA00050">
    <property type="reaction ID" value="UER00065"/>
</dbReference>
<dbReference type="PANTHER" id="PTHR48078">
    <property type="entry name" value="THREONINE DEHYDRATASE, MITOCHONDRIAL-RELATED"/>
    <property type="match status" value="1"/>
</dbReference>
<evidence type="ECO:0000313" key="18">
    <source>
        <dbReference type="Proteomes" id="UP000192050"/>
    </source>
</evidence>
<dbReference type="EC" id="4.2.3.1" evidence="4 11"/>
<dbReference type="PANTHER" id="PTHR48078:SF6">
    <property type="entry name" value="L-THREONINE DEHYDRATASE CATABOLIC TDCB"/>
    <property type="match status" value="1"/>
</dbReference>
<feature type="cross-link" description="Isoglutamyl lysine isopeptide (Lys-Gln) (interchain with Q-Cter in protein Pup)" evidence="15">
    <location>
        <position position="185"/>
    </location>
</feature>
<dbReference type="RefSeq" id="WP_081141975.1">
    <property type="nucleotide sequence ID" value="NZ_CP015363.1"/>
</dbReference>
<dbReference type="InterPro" id="IPR000634">
    <property type="entry name" value="Ser/Thr_deHydtase_PyrdxlP-BS"/>
</dbReference>
<name>A0A1V0N3N6_9ARCH</name>
<evidence type="ECO:0000256" key="6">
    <source>
        <dbReference type="ARBA" id="ARBA00022605"/>
    </source>
</evidence>
<feature type="binding site" evidence="13">
    <location>
        <begin position="228"/>
        <end position="232"/>
    </location>
    <ligand>
        <name>pyridoxal 5'-phosphate</name>
        <dbReference type="ChEBI" id="CHEBI:597326"/>
    </ligand>
</feature>
<comment type="function">
    <text evidence="12">Catalyzes the gamma-elimination of phosphate from L-phosphohomoserine and the beta-addition of water to produce L-threonine.</text>
</comment>
<dbReference type="PIRSF" id="PIRSF038945">
    <property type="entry name" value="Thr_synthase"/>
    <property type="match status" value="1"/>
</dbReference>
<evidence type="ECO:0000256" key="3">
    <source>
        <dbReference type="ARBA" id="ARBA00005517"/>
    </source>
</evidence>
<dbReference type="GO" id="GO:0006567">
    <property type="term" value="P:L-threonine catabolic process"/>
    <property type="evidence" value="ECO:0007669"/>
    <property type="project" value="TreeGrafter"/>
</dbReference>
<evidence type="ECO:0000259" key="16">
    <source>
        <dbReference type="Pfam" id="PF00291"/>
    </source>
</evidence>
<dbReference type="GO" id="GO:0004795">
    <property type="term" value="F:threonine synthase activity"/>
    <property type="evidence" value="ECO:0007669"/>
    <property type="project" value="UniProtKB-UniRule"/>
</dbReference>
<evidence type="ECO:0000256" key="1">
    <source>
        <dbReference type="ARBA" id="ARBA00001933"/>
    </source>
</evidence>
<dbReference type="GO" id="GO:0003941">
    <property type="term" value="F:L-serine ammonia-lyase activity"/>
    <property type="evidence" value="ECO:0007669"/>
    <property type="project" value="TreeGrafter"/>
</dbReference>
<keyword evidence="9 12" id="KW-0456">Lyase</keyword>
<protein>
    <recommendedName>
        <fullName evidence="5 11">Threonine synthase</fullName>
        <ecNumber evidence="4 11">4.2.3.1</ecNumber>
    </recommendedName>
</protein>
<accession>A0A1V0N3N6</accession>
<evidence type="ECO:0000256" key="5">
    <source>
        <dbReference type="ARBA" id="ARBA00018679"/>
    </source>
</evidence>
<dbReference type="InterPro" id="IPR026260">
    <property type="entry name" value="Thr_Synthase_bac/arc"/>
</dbReference>
<dbReference type="GeneID" id="31676285"/>
<evidence type="ECO:0000313" key="17">
    <source>
        <dbReference type="EMBL" id="ARD84686.1"/>
    </source>
</evidence>
<comment type="similarity">
    <text evidence="3 12">Belongs to the threonine synthase family.</text>
</comment>
<dbReference type="InterPro" id="IPR050147">
    <property type="entry name" value="Ser/Thr_Dehydratase"/>
</dbReference>
<dbReference type="KEGG" id="fai:FAD_0783"/>